<evidence type="ECO:0000256" key="2">
    <source>
        <dbReference type="SAM" id="Phobius"/>
    </source>
</evidence>
<gene>
    <name evidence="3" type="ORF">EDC28_103383</name>
</gene>
<name>A0A3N1PLP0_9GAMM</name>
<accession>A0A3N1PLP0</accession>
<sequence length="123" mass="14093">MPSPPLSWLPGAFAHGNGNGHGHDKGRGQGHHQRHDNHDRWDRGGHHYSRDRVIVVQKGYHHRGPAPRHRYYHRSDLAKIATFAVLAGVTYAIVDNVYYQQRGERYEYVSAPPAGSYRVVDYR</sequence>
<feature type="region of interest" description="Disordered" evidence="1">
    <location>
        <begin position="1"/>
        <end position="50"/>
    </location>
</feature>
<protein>
    <submittedName>
        <fullName evidence="3">Uncharacterized protein</fullName>
    </submittedName>
</protein>
<reference evidence="3 4" key="1">
    <citation type="submission" date="2018-11" db="EMBL/GenBank/DDBJ databases">
        <title>Genomic Encyclopedia of Type Strains, Phase IV (KMG-IV): sequencing the most valuable type-strain genomes for metagenomic binning, comparative biology and taxonomic classification.</title>
        <authorList>
            <person name="Goeker M."/>
        </authorList>
    </citation>
    <scope>NUCLEOTIDE SEQUENCE [LARGE SCALE GENOMIC DNA]</scope>
    <source>
        <strain evidence="3 4">DSM 21945</strain>
    </source>
</reference>
<dbReference type="AlphaFoldDB" id="A0A3N1PLP0"/>
<evidence type="ECO:0000256" key="1">
    <source>
        <dbReference type="SAM" id="MobiDB-lite"/>
    </source>
</evidence>
<evidence type="ECO:0000313" key="3">
    <source>
        <dbReference type="EMBL" id="ROQ28788.1"/>
    </source>
</evidence>
<keyword evidence="2" id="KW-0812">Transmembrane</keyword>
<dbReference type="STRING" id="584787.GCA_001247655_00034"/>
<evidence type="ECO:0000313" key="4">
    <source>
        <dbReference type="Proteomes" id="UP000268033"/>
    </source>
</evidence>
<dbReference type="Proteomes" id="UP000268033">
    <property type="component" value="Unassembled WGS sequence"/>
</dbReference>
<organism evidence="3 4">
    <name type="scientific">Gallaecimonas pentaromativorans</name>
    <dbReference type="NCBI Taxonomy" id="584787"/>
    <lineage>
        <taxon>Bacteria</taxon>
        <taxon>Pseudomonadati</taxon>
        <taxon>Pseudomonadota</taxon>
        <taxon>Gammaproteobacteria</taxon>
        <taxon>Enterobacterales</taxon>
        <taxon>Gallaecimonadaceae</taxon>
        <taxon>Gallaecimonas</taxon>
    </lineage>
</organism>
<dbReference type="RefSeq" id="WP_123421156.1">
    <property type="nucleotide sequence ID" value="NZ_RJUL01000003.1"/>
</dbReference>
<feature type="compositionally biased region" description="Basic and acidic residues" evidence="1">
    <location>
        <begin position="36"/>
        <end position="50"/>
    </location>
</feature>
<proteinExistence type="predicted"/>
<keyword evidence="4" id="KW-1185">Reference proteome</keyword>
<dbReference type="EMBL" id="RJUL01000003">
    <property type="protein sequence ID" value="ROQ28788.1"/>
    <property type="molecule type" value="Genomic_DNA"/>
</dbReference>
<feature type="transmembrane region" description="Helical" evidence="2">
    <location>
        <begin position="77"/>
        <end position="94"/>
    </location>
</feature>
<keyword evidence="2" id="KW-1133">Transmembrane helix</keyword>
<keyword evidence="2" id="KW-0472">Membrane</keyword>
<comment type="caution">
    <text evidence="3">The sequence shown here is derived from an EMBL/GenBank/DDBJ whole genome shotgun (WGS) entry which is preliminary data.</text>
</comment>